<dbReference type="AlphaFoldDB" id="A0A4R4DT10"/>
<comment type="caution">
    <text evidence="2">The sequence shown here is derived from an EMBL/GenBank/DDBJ whole genome shotgun (WGS) entry which is preliminary data.</text>
</comment>
<feature type="non-terminal residue" evidence="2">
    <location>
        <position position="1"/>
    </location>
</feature>
<reference evidence="2 3" key="1">
    <citation type="submission" date="2019-03" db="EMBL/GenBank/DDBJ databases">
        <authorList>
            <person name="Kim M.K.M."/>
        </authorList>
    </citation>
    <scope>NUCLEOTIDE SEQUENCE [LARGE SCALE GENOMIC DNA]</scope>
    <source>
        <strain evidence="2 3">17J68-15</strain>
    </source>
</reference>
<name>A0A4R4DT10_9BACT</name>
<evidence type="ECO:0000313" key="3">
    <source>
        <dbReference type="Proteomes" id="UP000295164"/>
    </source>
</evidence>
<dbReference type="EMBL" id="SKFH01000048">
    <property type="protein sequence ID" value="TCZ65766.1"/>
    <property type="molecule type" value="Genomic_DNA"/>
</dbReference>
<protein>
    <submittedName>
        <fullName evidence="2">Uncharacterized protein</fullName>
    </submittedName>
</protein>
<gene>
    <name evidence="2" type="ORF">E0486_17195</name>
</gene>
<organism evidence="2 3">
    <name type="scientific">Flaviaesturariibacter aridisoli</name>
    <dbReference type="NCBI Taxonomy" id="2545761"/>
    <lineage>
        <taxon>Bacteria</taxon>
        <taxon>Pseudomonadati</taxon>
        <taxon>Bacteroidota</taxon>
        <taxon>Chitinophagia</taxon>
        <taxon>Chitinophagales</taxon>
        <taxon>Chitinophagaceae</taxon>
        <taxon>Flaviaestuariibacter</taxon>
    </lineage>
</organism>
<accession>A0A4R4DT10</accession>
<keyword evidence="3" id="KW-1185">Reference proteome</keyword>
<dbReference type="Proteomes" id="UP000295164">
    <property type="component" value="Unassembled WGS sequence"/>
</dbReference>
<sequence>LTAHASRLTPHASRLTPHASRLTAHASRPWPENLVGFPDDCMPGYRTLHVPCTRRCARVAECSTFA</sequence>
<feature type="region of interest" description="Disordered" evidence="1">
    <location>
        <begin position="1"/>
        <end position="20"/>
    </location>
</feature>
<evidence type="ECO:0000256" key="1">
    <source>
        <dbReference type="SAM" id="MobiDB-lite"/>
    </source>
</evidence>
<proteinExistence type="predicted"/>
<evidence type="ECO:0000313" key="2">
    <source>
        <dbReference type="EMBL" id="TCZ65766.1"/>
    </source>
</evidence>